<sequence length="208" mass="24283">MRIRVCVNGNLHNVHFFVVPFFDRHTAENTVKLITTLLETVCAPWQDNIISITTDSENTNTGWRNGVVARLNWMATHQLMRVWCAPRQRDIVICAATNEKDNGAFYKTAHAFSVHMRQQQNLILEIQVQFPRDTNIWMYFERILSFMLKHRHRLEQCIEKKRPVSAPSPTWWVMCASVQPLVELCNTTMTILQSHDMILSQQMAEIKS</sequence>
<dbReference type="EMBL" id="CM047580">
    <property type="protein sequence ID" value="KAI9920819.1"/>
    <property type="molecule type" value="Genomic_DNA"/>
</dbReference>
<name>A0ACC0WPZ8_9STRA</name>
<proteinExistence type="predicted"/>
<organism evidence="1 2">
    <name type="scientific">Peronosclerospora sorghi</name>
    <dbReference type="NCBI Taxonomy" id="230839"/>
    <lineage>
        <taxon>Eukaryota</taxon>
        <taxon>Sar</taxon>
        <taxon>Stramenopiles</taxon>
        <taxon>Oomycota</taxon>
        <taxon>Peronosporomycetes</taxon>
        <taxon>Peronosporales</taxon>
        <taxon>Peronosporaceae</taxon>
        <taxon>Peronosclerospora</taxon>
    </lineage>
</organism>
<accession>A0ACC0WPZ8</accession>
<gene>
    <name evidence="1" type="ORF">PsorP6_000494</name>
</gene>
<evidence type="ECO:0000313" key="1">
    <source>
        <dbReference type="EMBL" id="KAI9920819.1"/>
    </source>
</evidence>
<dbReference type="Proteomes" id="UP001163321">
    <property type="component" value="Chromosome 1"/>
</dbReference>
<keyword evidence="2" id="KW-1185">Reference proteome</keyword>
<evidence type="ECO:0000313" key="2">
    <source>
        <dbReference type="Proteomes" id="UP001163321"/>
    </source>
</evidence>
<protein>
    <submittedName>
        <fullName evidence="1">Uncharacterized protein</fullName>
    </submittedName>
</protein>
<reference evidence="1 2" key="1">
    <citation type="journal article" date="2022" name="bioRxiv">
        <title>The genome of the oomycete Peronosclerospora sorghi, a cosmopolitan pathogen of maize and sorghum, is inflated with dispersed pseudogenes.</title>
        <authorList>
            <person name="Fletcher K."/>
            <person name="Martin F."/>
            <person name="Isakeit T."/>
            <person name="Cavanaugh K."/>
            <person name="Magill C."/>
            <person name="Michelmore R."/>
        </authorList>
    </citation>
    <scope>NUCLEOTIDE SEQUENCE [LARGE SCALE GENOMIC DNA]</scope>
    <source>
        <strain evidence="1">P6</strain>
    </source>
</reference>
<comment type="caution">
    <text evidence="1">The sequence shown here is derived from an EMBL/GenBank/DDBJ whole genome shotgun (WGS) entry which is preliminary data.</text>
</comment>